<evidence type="ECO:0000256" key="3">
    <source>
        <dbReference type="ARBA" id="ARBA00022833"/>
    </source>
</evidence>
<organism evidence="6 8">
    <name type="scientific">Punica granatum</name>
    <name type="common">Pomegranate</name>
    <dbReference type="NCBI Taxonomy" id="22663"/>
    <lineage>
        <taxon>Eukaryota</taxon>
        <taxon>Viridiplantae</taxon>
        <taxon>Streptophyta</taxon>
        <taxon>Embryophyta</taxon>
        <taxon>Tracheophyta</taxon>
        <taxon>Spermatophyta</taxon>
        <taxon>Magnoliopsida</taxon>
        <taxon>eudicotyledons</taxon>
        <taxon>Gunneridae</taxon>
        <taxon>Pentapetalae</taxon>
        <taxon>rosids</taxon>
        <taxon>malvids</taxon>
        <taxon>Myrtales</taxon>
        <taxon>Lythraceae</taxon>
        <taxon>Punica</taxon>
    </lineage>
</organism>
<evidence type="ECO:0000256" key="4">
    <source>
        <dbReference type="PROSITE-ProRule" id="PRU01343"/>
    </source>
</evidence>
<reference evidence="8" key="1">
    <citation type="journal article" date="2017" name="Plant J.">
        <title>The pomegranate (Punica granatum L.) genome and the genomics of punicalagin biosynthesis.</title>
        <authorList>
            <person name="Qin G."/>
            <person name="Xu C."/>
            <person name="Ming R."/>
            <person name="Tang H."/>
            <person name="Guyot R."/>
            <person name="Kramer E.M."/>
            <person name="Hu Y."/>
            <person name="Yi X."/>
            <person name="Qi Y."/>
            <person name="Xu X."/>
            <person name="Gao Z."/>
            <person name="Pan H."/>
            <person name="Jian J."/>
            <person name="Tian Y."/>
            <person name="Yue Z."/>
            <person name="Xu Y."/>
        </authorList>
    </citation>
    <scope>NUCLEOTIDE SEQUENCE [LARGE SCALE GENOMIC DNA]</scope>
    <source>
        <strain evidence="8">cv. Dabenzi</strain>
    </source>
</reference>
<dbReference type="EMBL" id="MTKT01004810">
    <property type="protein sequence ID" value="OWM69858.1"/>
    <property type="molecule type" value="Genomic_DNA"/>
</dbReference>
<gene>
    <name evidence="6" type="ORF">CDL15_Pgr025707</name>
    <name evidence="7" type="ORF">CRG98_014698</name>
</gene>
<dbReference type="Pfam" id="PF06839">
    <property type="entry name" value="Zn_ribbon_GRF"/>
    <property type="match status" value="1"/>
</dbReference>
<dbReference type="Proteomes" id="UP000197138">
    <property type="component" value="Unassembled WGS sequence"/>
</dbReference>
<dbReference type="InterPro" id="IPR010666">
    <property type="entry name" value="Znf_GRF"/>
</dbReference>
<evidence type="ECO:0000313" key="8">
    <source>
        <dbReference type="Proteomes" id="UP000197138"/>
    </source>
</evidence>
<evidence type="ECO:0000259" key="5">
    <source>
        <dbReference type="PROSITE" id="PS51999"/>
    </source>
</evidence>
<accession>A0A218WBM6</accession>
<keyword evidence="2 4" id="KW-0863">Zinc-finger</keyword>
<protein>
    <recommendedName>
        <fullName evidence="5">GRF-type domain-containing protein</fullName>
    </recommendedName>
</protein>
<keyword evidence="1" id="KW-0479">Metal-binding</keyword>
<comment type="caution">
    <text evidence="6">The sequence shown here is derived from an EMBL/GenBank/DDBJ whole genome shotgun (WGS) entry which is preliminary data.</text>
</comment>
<evidence type="ECO:0000313" key="7">
    <source>
        <dbReference type="EMBL" id="PKI64902.1"/>
    </source>
</evidence>
<reference evidence="6" key="2">
    <citation type="submission" date="2017-06" db="EMBL/GenBank/DDBJ databases">
        <title>The pomegranate genome and the genomics of punicalagin biosynthesis.</title>
        <authorList>
            <person name="Xu C."/>
        </authorList>
    </citation>
    <scope>NUCLEOTIDE SEQUENCE [LARGE SCALE GENOMIC DNA]</scope>
    <source>
        <tissue evidence="6">Fresh leaf</tissue>
    </source>
</reference>
<keyword evidence="9" id="KW-1185">Reference proteome</keyword>
<evidence type="ECO:0000313" key="6">
    <source>
        <dbReference type="EMBL" id="OWM69858.1"/>
    </source>
</evidence>
<name>A0A218WBM6_PUNGR</name>
<dbReference type="GO" id="GO:0008270">
    <property type="term" value="F:zinc ion binding"/>
    <property type="evidence" value="ECO:0007669"/>
    <property type="project" value="UniProtKB-KW"/>
</dbReference>
<dbReference type="PROSITE" id="PS51999">
    <property type="entry name" value="ZF_GRF"/>
    <property type="match status" value="1"/>
</dbReference>
<evidence type="ECO:0000313" key="9">
    <source>
        <dbReference type="Proteomes" id="UP000233551"/>
    </source>
</evidence>
<feature type="domain" description="GRF-type" evidence="5">
    <location>
        <begin position="38"/>
        <end position="81"/>
    </location>
</feature>
<dbReference type="AlphaFoldDB" id="A0A218WBM6"/>
<dbReference type="Proteomes" id="UP000233551">
    <property type="component" value="Unassembled WGS sequence"/>
</dbReference>
<dbReference type="EMBL" id="PGOL01000788">
    <property type="protein sequence ID" value="PKI64902.1"/>
    <property type="molecule type" value="Genomic_DNA"/>
</dbReference>
<dbReference type="PANTHER" id="PTHR33248">
    <property type="entry name" value="ZINC ION-BINDING PROTEIN"/>
    <property type="match status" value="1"/>
</dbReference>
<reference evidence="7 9" key="3">
    <citation type="submission" date="2017-11" db="EMBL/GenBank/DDBJ databases">
        <title>De-novo sequencing of pomegranate (Punica granatum L.) genome.</title>
        <authorList>
            <person name="Akparov Z."/>
            <person name="Amiraslanov A."/>
            <person name="Hajiyeva S."/>
            <person name="Abbasov M."/>
            <person name="Kaur K."/>
            <person name="Hamwieh A."/>
            <person name="Solovyev V."/>
            <person name="Salamov A."/>
            <person name="Braich B."/>
            <person name="Kosarev P."/>
            <person name="Mahmoud A."/>
            <person name="Hajiyev E."/>
            <person name="Babayeva S."/>
            <person name="Izzatullayeva V."/>
            <person name="Mammadov A."/>
            <person name="Mammadov A."/>
            <person name="Sharifova S."/>
            <person name="Ojaghi J."/>
            <person name="Eynullazada K."/>
            <person name="Bayramov B."/>
            <person name="Abdulazimova A."/>
            <person name="Shahmuradov I."/>
        </authorList>
    </citation>
    <scope>NUCLEOTIDE SEQUENCE [LARGE SCALE GENOMIC DNA]</scope>
    <source>
        <strain evidence="7">AG2017</strain>
        <strain evidence="9">cv. AG2017</strain>
        <tissue evidence="7">Leaf</tissue>
    </source>
</reference>
<evidence type="ECO:0000256" key="1">
    <source>
        <dbReference type="ARBA" id="ARBA00022723"/>
    </source>
</evidence>
<proteinExistence type="predicted"/>
<evidence type="ECO:0000256" key="2">
    <source>
        <dbReference type="ARBA" id="ARBA00022771"/>
    </source>
</evidence>
<sequence>MKVQYAMGDRLKKRSDVELSHSSCVSMGDRANHSQWFCGYGRKALLLTSRTRRNHGRQFLMCPFFQNKAVNCGYFQWLDEVCEVVVDADSGCMEAAQTEVDEVVIRKLKRKAANLLVVPTLAPWMVFTGKRALEGGLIGPYAIGAIGRRLIAGGAALGKGLIACGVFVGEASLYVSLKGA</sequence>
<keyword evidence="3" id="KW-0862">Zinc</keyword>